<dbReference type="InterPro" id="IPR053735">
    <property type="entry name" value="Type_III_TA_endoRNase"/>
</dbReference>
<keyword evidence="2" id="KW-1185">Reference proteome</keyword>
<comment type="caution">
    <text evidence="1">The sequence shown here is derived from an EMBL/GenBank/DDBJ whole genome shotgun (WGS) entry which is preliminary data.</text>
</comment>
<evidence type="ECO:0000313" key="1">
    <source>
        <dbReference type="EMBL" id="EFB91090.1"/>
    </source>
</evidence>
<dbReference type="Gene3D" id="3.10.129.130">
    <property type="match status" value="1"/>
</dbReference>
<accession>A0ABM9ZW56</accession>
<proteinExistence type="predicted"/>
<protein>
    <submittedName>
        <fullName evidence="1">Uncharacterized protein</fullName>
    </submittedName>
</protein>
<organism evidence="1 2">
    <name type="scientific">Pyramidobacter piscolens W5455</name>
    <dbReference type="NCBI Taxonomy" id="352165"/>
    <lineage>
        <taxon>Bacteria</taxon>
        <taxon>Thermotogati</taxon>
        <taxon>Synergistota</taxon>
        <taxon>Synergistia</taxon>
        <taxon>Synergistales</taxon>
        <taxon>Dethiosulfovibrionaceae</taxon>
        <taxon>Pyramidobacter</taxon>
    </lineage>
</organism>
<name>A0ABM9ZW56_9BACT</name>
<sequence length="81" mass="9429">MLLFQNMFPVAEYYIENLYIKGGQVVRIANPKTISDLQKNAHKVISLLRRGIKFTPTQPDAMRIEKLMSELTECDCKEQRI</sequence>
<reference evidence="1 2" key="1">
    <citation type="submission" date="2009-12" db="EMBL/GenBank/DDBJ databases">
        <authorList>
            <person name="Shrivastava S."/>
            <person name="Madupu R."/>
            <person name="Durkin A.S."/>
            <person name="Torralba M."/>
            <person name="Methe B."/>
            <person name="Sutton G.G."/>
            <person name="Strausberg R.L."/>
            <person name="Nelson K.E."/>
        </authorList>
    </citation>
    <scope>NUCLEOTIDE SEQUENCE [LARGE SCALE GENOMIC DNA]</scope>
    <source>
        <strain evidence="1 2">W5455</strain>
    </source>
</reference>
<dbReference type="EMBL" id="ADFP01000051">
    <property type="protein sequence ID" value="EFB91090.1"/>
    <property type="molecule type" value="Genomic_DNA"/>
</dbReference>
<dbReference type="RefSeq" id="WP_009164534.1">
    <property type="nucleotide sequence ID" value="NZ_ADFP01000051.1"/>
</dbReference>
<evidence type="ECO:0000313" key="2">
    <source>
        <dbReference type="Proteomes" id="UP000006462"/>
    </source>
</evidence>
<gene>
    <name evidence="1" type="ORF">HMPREF7215_0682</name>
</gene>
<dbReference type="Proteomes" id="UP000006462">
    <property type="component" value="Unassembled WGS sequence"/>
</dbReference>